<sequence>MKTIRIVTGVKKIDHEANENILLFRVREVLNEHRSSILERMINDLPNYINYRFDIRASKEQLANIRNKLTLLKGENINADKYHEVIENVLLHETYSIPSQPFLQEIDEIIYNEINPYQLTLVK</sequence>
<organism evidence="1 2">
    <name type="scientific">Chryseosolibacter indicus</name>
    <dbReference type="NCBI Taxonomy" id="2782351"/>
    <lineage>
        <taxon>Bacteria</taxon>
        <taxon>Pseudomonadati</taxon>
        <taxon>Bacteroidota</taxon>
        <taxon>Cytophagia</taxon>
        <taxon>Cytophagales</taxon>
        <taxon>Chryseotaleaceae</taxon>
        <taxon>Chryseosolibacter</taxon>
    </lineage>
</organism>
<evidence type="ECO:0000313" key="2">
    <source>
        <dbReference type="Proteomes" id="UP000772618"/>
    </source>
</evidence>
<keyword evidence="2" id="KW-1185">Reference proteome</keyword>
<dbReference type="Proteomes" id="UP000772618">
    <property type="component" value="Unassembled WGS sequence"/>
</dbReference>
<protein>
    <submittedName>
        <fullName evidence="1">Uncharacterized protein</fullName>
    </submittedName>
</protein>
<gene>
    <name evidence="1" type="ORF">KK060_01275</name>
</gene>
<evidence type="ECO:0000313" key="1">
    <source>
        <dbReference type="EMBL" id="MBT1701888.1"/>
    </source>
</evidence>
<dbReference type="RefSeq" id="WP_254151584.1">
    <property type="nucleotide sequence ID" value="NZ_JAHESD010000002.1"/>
</dbReference>
<dbReference type="EMBL" id="JAHESD010000002">
    <property type="protein sequence ID" value="MBT1701888.1"/>
    <property type="molecule type" value="Genomic_DNA"/>
</dbReference>
<comment type="caution">
    <text evidence="1">The sequence shown here is derived from an EMBL/GenBank/DDBJ whole genome shotgun (WGS) entry which is preliminary data.</text>
</comment>
<name>A0ABS5VLK7_9BACT</name>
<proteinExistence type="predicted"/>
<reference evidence="1 2" key="1">
    <citation type="submission" date="2021-05" db="EMBL/GenBank/DDBJ databases">
        <title>A Polyphasic approach of four new species of the genus Ohtaekwangia: Ohtaekwangia histidinii sp. nov., Ohtaekwangia cretensis sp. nov., Ohtaekwangia indiensis sp. nov., Ohtaekwangia reichenbachii sp. nov. from diverse environment.</title>
        <authorList>
            <person name="Octaviana S."/>
        </authorList>
    </citation>
    <scope>NUCLEOTIDE SEQUENCE [LARGE SCALE GENOMIC DNA]</scope>
    <source>
        <strain evidence="1 2">PWU20</strain>
    </source>
</reference>
<accession>A0ABS5VLK7</accession>